<evidence type="ECO:0000256" key="4">
    <source>
        <dbReference type="ARBA" id="ARBA00022670"/>
    </source>
</evidence>
<dbReference type="Proteomes" id="UP000198548">
    <property type="component" value="Unassembled WGS sequence"/>
</dbReference>
<dbReference type="SMART" id="SM00228">
    <property type="entry name" value="PDZ"/>
    <property type="match status" value="1"/>
</dbReference>
<evidence type="ECO:0000256" key="11">
    <source>
        <dbReference type="RuleBase" id="RU362031"/>
    </source>
</evidence>
<evidence type="ECO:0000313" key="14">
    <source>
        <dbReference type="EMBL" id="SEL39362.1"/>
    </source>
</evidence>
<dbReference type="CDD" id="cd06163">
    <property type="entry name" value="S2P-M50_PDZ_RseP-like"/>
    <property type="match status" value="1"/>
</dbReference>
<evidence type="ECO:0000256" key="9">
    <source>
        <dbReference type="ARBA" id="ARBA00023049"/>
    </source>
</evidence>
<dbReference type="InterPro" id="IPR001478">
    <property type="entry name" value="PDZ"/>
</dbReference>
<keyword evidence="9 11" id="KW-0482">Metalloprotease</keyword>
<dbReference type="CDD" id="cd23081">
    <property type="entry name" value="cpPDZ_EcRseP-like"/>
    <property type="match status" value="1"/>
</dbReference>
<dbReference type="Proteomes" id="UP000321425">
    <property type="component" value="Unassembled WGS sequence"/>
</dbReference>
<dbReference type="InterPro" id="IPR036034">
    <property type="entry name" value="PDZ_sf"/>
</dbReference>
<evidence type="ECO:0000256" key="7">
    <source>
        <dbReference type="ARBA" id="ARBA00022833"/>
    </source>
</evidence>
<feature type="domain" description="PDZ" evidence="12">
    <location>
        <begin position="188"/>
        <end position="259"/>
    </location>
</feature>
<dbReference type="OrthoDB" id="9782003at2"/>
<dbReference type="GO" id="GO:0016020">
    <property type="term" value="C:membrane"/>
    <property type="evidence" value="ECO:0007669"/>
    <property type="project" value="UniProtKB-SubCell"/>
</dbReference>
<sequence length="422" mass="46538">MIQNILAFILVFGIIVVVHEFGHFYFAKRAGILVREFAIGFGPKLFYHRKGETTYTVRMLPVGGYVRMAGYEEEADLRPGMAVQLSLDAEDNVEKIDIQGSDESVDSVPVEVSSFDFDEKMYLTGRVGMDTEETTFNVNRDALLVEKDGTILQIAPKDRQFQSASLPNRMLTNFAGPLNNFILAIVAFTLLAFVQGGVRSDEARFGNVEENTPAAEAGVETGDRVLSIDGQDVDSWNEMVMIIQENPNEELSFTLETEEGDVYEETIVPSGVEVEGDTVGRIGVEAYMEDDFGAKLTYGFTETFFIISQIFTLLASFFTGGFSVDQLGGPVAIYATTEQVVQAGTVGLISWLGFLSVNLGIMNLLPIPALDGGKLLLNIIEGVRKKPLSQEKEGYITLVGVLFLLILMLLVTWNDIQTFFLN</sequence>
<reference evidence="13 16" key="2">
    <citation type="submission" date="2019-07" db="EMBL/GenBank/DDBJ databases">
        <title>Whole genome shotgun sequence of Alkalibacterium putridalgicola NBRC 103243.</title>
        <authorList>
            <person name="Hosoyama A."/>
            <person name="Uohara A."/>
            <person name="Ohji S."/>
            <person name="Ichikawa N."/>
        </authorList>
    </citation>
    <scope>NUCLEOTIDE SEQUENCE [LARGE SCALE GENOMIC DNA]</scope>
    <source>
        <strain evidence="13 16">NBRC 103243</strain>
    </source>
</reference>
<feature type="transmembrane region" description="Helical" evidence="11">
    <location>
        <begin position="344"/>
        <end position="365"/>
    </location>
</feature>
<dbReference type="AlphaFoldDB" id="A0A1H7PUC1"/>
<dbReference type="GO" id="GO:0004222">
    <property type="term" value="F:metalloendopeptidase activity"/>
    <property type="evidence" value="ECO:0007669"/>
    <property type="project" value="InterPro"/>
</dbReference>
<dbReference type="SUPFAM" id="SSF50156">
    <property type="entry name" value="PDZ domain-like"/>
    <property type="match status" value="1"/>
</dbReference>
<evidence type="ECO:0000256" key="2">
    <source>
        <dbReference type="ARBA" id="ARBA00004141"/>
    </source>
</evidence>
<proteinExistence type="inferred from homology"/>
<dbReference type="EC" id="3.4.24.-" evidence="11"/>
<evidence type="ECO:0000259" key="12">
    <source>
        <dbReference type="SMART" id="SM00228"/>
    </source>
</evidence>
<dbReference type="GO" id="GO:0006508">
    <property type="term" value="P:proteolysis"/>
    <property type="evidence" value="ECO:0007669"/>
    <property type="project" value="UniProtKB-KW"/>
</dbReference>
<evidence type="ECO:0000256" key="10">
    <source>
        <dbReference type="ARBA" id="ARBA00023136"/>
    </source>
</evidence>
<dbReference type="Gene3D" id="2.30.42.10">
    <property type="match status" value="1"/>
</dbReference>
<dbReference type="EMBL" id="FOBL01000001">
    <property type="protein sequence ID" value="SEL39362.1"/>
    <property type="molecule type" value="Genomic_DNA"/>
</dbReference>
<reference evidence="14 15" key="1">
    <citation type="submission" date="2016-10" db="EMBL/GenBank/DDBJ databases">
        <authorList>
            <person name="de Groot N.N."/>
        </authorList>
    </citation>
    <scope>NUCLEOTIDE SEQUENCE [LARGE SCALE GENOMIC DNA]</scope>
    <source>
        <strain evidence="14 15">DSM 19182</strain>
    </source>
</reference>
<keyword evidence="16" id="KW-1185">Reference proteome</keyword>
<evidence type="ECO:0000256" key="8">
    <source>
        <dbReference type="ARBA" id="ARBA00022989"/>
    </source>
</evidence>
<evidence type="ECO:0000256" key="3">
    <source>
        <dbReference type="ARBA" id="ARBA00007931"/>
    </source>
</evidence>
<organism evidence="14 15">
    <name type="scientific">Alkalibacterium putridalgicola</name>
    <dbReference type="NCBI Taxonomy" id="426703"/>
    <lineage>
        <taxon>Bacteria</taxon>
        <taxon>Bacillati</taxon>
        <taxon>Bacillota</taxon>
        <taxon>Bacilli</taxon>
        <taxon>Lactobacillales</taxon>
        <taxon>Carnobacteriaceae</taxon>
        <taxon>Alkalibacterium</taxon>
    </lineage>
</organism>
<evidence type="ECO:0000256" key="6">
    <source>
        <dbReference type="ARBA" id="ARBA00022801"/>
    </source>
</evidence>
<accession>A0A1H7PUC1</accession>
<keyword evidence="10 11" id="KW-0472">Membrane</keyword>
<keyword evidence="8 11" id="KW-1133">Transmembrane helix</keyword>
<dbReference type="Pfam" id="PF02163">
    <property type="entry name" value="Peptidase_M50"/>
    <property type="match status" value="1"/>
</dbReference>
<gene>
    <name evidence="13" type="primary">rseP</name>
    <name evidence="13" type="ORF">APU01nite_01820</name>
    <name evidence="14" type="ORF">SAMN04488100_10121</name>
</gene>
<name>A0A1H7PUC1_9LACT</name>
<dbReference type="PANTHER" id="PTHR42837">
    <property type="entry name" value="REGULATOR OF SIGMA-E PROTEASE RSEP"/>
    <property type="match status" value="1"/>
</dbReference>
<comment type="subcellular location">
    <subcellularLocation>
        <location evidence="2">Membrane</location>
        <topology evidence="2">Multi-pass membrane protein</topology>
    </subcellularLocation>
</comment>
<evidence type="ECO:0000256" key="5">
    <source>
        <dbReference type="ARBA" id="ARBA00022692"/>
    </source>
</evidence>
<dbReference type="InterPro" id="IPR004387">
    <property type="entry name" value="Pept_M50_Zn"/>
</dbReference>
<keyword evidence="5 11" id="KW-0812">Transmembrane</keyword>
<feature type="transmembrane region" description="Helical" evidence="11">
    <location>
        <begin position="394"/>
        <end position="413"/>
    </location>
</feature>
<comment type="cofactor">
    <cofactor evidence="1 11">
        <name>Zn(2+)</name>
        <dbReference type="ChEBI" id="CHEBI:29105"/>
    </cofactor>
</comment>
<comment type="similarity">
    <text evidence="3 11">Belongs to the peptidase M50B family.</text>
</comment>
<dbReference type="GO" id="GO:0046872">
    <property type="term" value="F:metal ion binding"/>
    <property type="evidence" value="ECO:0007669"/>
    <property type="project" value="UniProtKB-KW"/>
</dbReference>
<dbReference type="NCBIfam" id="TIGR00054">
    <property type="entry name" value="RIP metalloprotease RseP"/>
    <property type="match status" value="1"/>
</dbReference>
<dbReference type="InterPro" id="IPR008915">
    <property type="entry name" value="Peptidase_M50"/>
</dbReference>
<keyword evidence="4 14" id="KW-0645">Protease</keyword>
<evidence type="ECO:0000313" key="13">
    <source>
        <dbReference type="EMBL" id="GEK88143.1"/>
    </source>
</evidence>
<keyword evidence="7 11" id="KW-0862">Zinc</keyword>
<feature type="transmembrane region" description="Helical" evidence="11">
    <location>
        <begin position="6"/>
        <end position="26"/>
    </location>
</feature>
<dbReference type="EMBL" id="BJUX01000001">
    <property type="protein sequence ID" value="GEK88143.1"/>
    <property type="molecule type" value="Genomic_DNA"/>
</dbReference>
<feature type="transmembrane region" description="Helical" evidence="11">
    <location>
        <begin position="304"/>
        <end position="324"/>
    </location>
</feature>
<dbReference type="Pfam" id="PF17820">
    <property type="entry name" value="PDZ_6"/>
    <property type="match status" value="1"/>
</dbReference>
<dbReference type="InterPro" id="IPR041489">
    <property type="entry name" value="PDZ_6"/>
</dbReference>
<evidence type="ECO:0000313" key="15">
    <source>
        <dbReference type="Proteomes" id="UP000198548"/>
    </source>
</evidence>
<protein>
    <recommendedName>
        <fullName evidence="11">Zinc metalloprotease</fullName>
        <ecNumber evidence="11">3.4.24.-</ecNumber>
    </recommendedName>
</protein>
<evidence type="ECO:0000256" key="1">
    <source>
        <dbReference type="ARBA" id="ARBA00001947"/>
    </source>
</evidence>
<keyword evidence="11" id="KW-0479">Metal-binding</keyword>
<dbReference type="PANTHER" id="PTHR42837:SF2">
    <property type="entry name" value="MEMBRANE METALLOPROTEASE ARASP2, CHLOROPLASTIC-RELATED"/>
    <property type="match status" value="1"/>
</dbReference>
<evidence type="ECO:0000313" key="16">
    <source>
        <dbReference type="Proteomes" id="UP000321425"/>
    </source>
</evidence>
<keyword evidence="6 11" id="KW-0378">Hydrolase</keyword>
<dbReference type="STRING" id="426703.SAMN04488100_10121"/>